<dbReference type="AlphaFoldDB" id="A0A7W9BN80"/>
<dbReference type="EMBL" id="JACIJM010000012">
    <property type="protein sequence ID" value="MBB5723634.1"/>
    <property type="molecule type" value="Genomic_DNA"/>
</dbReference>
<protein>
    <recommendedName>
        <fullName evidence="3">YjbF family lipoprotein</fullName>
    </recommendedName>
</protein>
<reference evidence="1 2" key="1">
    <citation type="submission" date="2020-08" db="EMBL/GenBank/DDBJ databases">
        <title>Genomic Encyclopedia of Type Strains, Phase IV (KMG-IV): sequencing the most valuable type-strain genomes for metagenomic binning, comparative biology and taxonomic classification.</title>
        <authorList>
            <person name="Goeker M."/>
        </authorList>
    </citation>
    <scope>NUCLEOTIDE SEQUENCE [LARGE SCALE GENOMIC DNA]</scope>
    <source>
        <strain evidence="1 2">DSM 101064</strain>
    </source>
</reference>
<evidence type="ECO:0000313" key="2">
    <source>
        <dbReference type="Proteomes" id="UP000535415"/>
    </source>
</evidence>
<sequence>MNISMKTLCSSLILAGLTACGPLYEDSLGSTLLGAAQSATGLGDTAAPAAPAIPPAVATAAPGEVLLVKIIARDAVAPMTKVAQNGRNITWISPGKVTMAFEDGILVGTRGLTDDLMGVDPIGVRAALNAGGGTARRLQSFLTSEDQIATRELTCTITRVGSEDIQIIGGSRTTTKFEEDCKGPALEFKNSYWLAGGDIIRSRQAVSAGVGFIQADQL</sequence>
<keyword evidence="2" id="KW-1185">Reference proteome</keyword>
<evidence type="ECO:0008006" key="3">
    <source>
        <dbReference type="Google" id="ProtNLM"/>
    </source>
</evidence>
<dbReference type="PROSITE" id="PS51257">
    <property type="entry name" value="PROKAR_LIPOPROTEIN"/>
    <property type="match status" value="1"/>
</dbReference>
<dbReference type="Pfam" id="PF11102">
    <property type="entry name" value="YjbF"/>
    <property type="match status" value="1"/>
</dbReference>
<comment type="caution">
    <text evidence="1">The sequence shown here is derived from an EMBL/GenBank/DDBJ whole genome shotgun (WGS) entry which is preliminary data.</text>
</comment>
<dbReference type="Gene3D" id="2.40.360.10">
    <property type="entry name" value="YmcC-like"/>
    <property type="match status" value="1"/>
</dbReference>
<dbReference type="InterPro" id="IPR021308">
    <property type="entry name" value="GfcB"/>
</dbReference>
<evidence type="ECO:0000313" key="1">
    <source>
        <dbReference type="EMBL" id="MBB5723634.1"/>
    </source>
</evidence>
<accession>A0A7W9BN80</accession>
<proteinExistence type="predicted"/>
<dbReference type="InterPro" id="IPR023373">
    <property type="entry name" value="YmcC_sf"/>
</dbReference>
<name>A0A7W9BN80_9RHOB</name>
<dbReference type="Proteomes" id="UP000535415">
    <property type="component" value="Unassembled WGS sequence"/>
</dbReference>
<organism evidence="1 2">
    <name type="scientific">Yoonia ponticola</name>
    <dbReference type="NCBI Taxonomy" id="1524255"/>
    <lineage>
        <taxon>Bacteria</taxon>
        <taxon>Pseudomonadati</taxon>
        <taxon>Pseudomonadota</taxon>
        <taxon>Alphaproteobacteria</taxon>
        <taxon>Rhodobacterales</taxon>
        <taxon>Paracoccaceae</taxon>
        <taxon>Yoonia</taxon>
    </lineage>
</organism>
<dbReference type="RefSeq" id="WP_183530713.1">
    <property type="nucleotide sequence ID" value="NZ_JACIJM010000012.1"/>
</dbReference>
<dbReference type="SUPFAM" id="SSF159270">
    <property type="entry name" value="YmcC-like"/>
    <property type="match status" value="1"/>
</dbReference>
<gene>
    <name evidence="1" type="ORF">FHS72_003279</name>
</gene>